<dbReference type="EMBL" id="KV454246">
    <property type="protein sequence ID" value="ODQ56628.1"/>
    <property type="molecule type" value="Genomic_DNA"/>
</dbReference>
<protein>
    <submittedName>
        <fullName evidence="2">Uncharacterized protein</fullName>
    </submittedName>
</protein>
<keyword evidence="1" id="KW-1133">Transmembrane helix</keyword>
<dbReference type="RefSeq" id="XP_019035835.1">
    <property type="nucleotide sequence ID" value="XM_019184020.1"/>
</dbReference>
<dbReference type="GeneID" id="30201266"/>
<dbReference type="AlphaFoldDB" id="A0A1E3NU31"/>
<evidence type="ECO:0000313" key="3">
    <source>
        <dbReference type="Proteomes" id="UP000094112"/>
    </source>
</evidence>
<sequence>MNTTGSQRSSRVQRGCYMETRGGNTTFGVMIGALGLLFGEFGFGMFVELNFHNFGGVWR</sequence>
<proteinExistence type="predicted"/>
<feature type="transmembrane region" description="Helical" evidence="1">
    <location>
        <begin position="27"/>
        <end position="49"/>
    </location>
</feature>
<organism evidence="2 3">
    <name type="scientific">Wickerhamomyces anomalus (strain ATCC 58044 / CBS 1984 / NCYC 433 / NRRL Y-366-8)</name>
    <name type="common">Yeast</name>
    <name type="synonym">Hansenula anomala</name>
    <dbReference type="NCBI Taxonomy" id="683960"/>
    <lineage>
        <taxon>Eukaryota</taxon>
        <taxon>Fungi</taxon>
        <taxon>Dikarya</taxon>
        <taxon>Ascomycota</taxon>
        <taxon>Saccharomycotina</taxon>
        <taxon>Saccharomycetes</taxon>
        <taxon>Phaffomycetales</taxon>
        <taxon>Wickerhamomycetaceae</taxon>
        <taxon>Wickerhamomyces</taxon>
    </lineage>
</organism>
<keyword evidence="1" id="KW-0812">Transmembrane</keyword>
<dbReference type="Proteomes" id="UP000094112">
    <property type="component" value="Unassembled WGS sequence"/>
</dbReference>
<evidence type="ECO:0000313" key="2">
    <source>
        <dbReference type="EMBL" id="ODQ56628.1"/>
    </source>
</evidence>
<name>A0A1E3NU31_WICAA</name>
<evidence type="ECO:0000256" key="1">
    <source>
        <dbReference type="SAM" id="Phobius"/>
    </source>
</evidence>
<gene>
    <name evidence="2" type="ORF">WICANDRAFT_65907</name>
</gene>
<accession>A0A1E3NU31</accession>
<keyword evidence="3" id="KW-1185">Reference proteome</keyword>
<reference evidence="2 3" key="1">
    <citation type="journal article" date="2016" name="Proc. Natl. Acad. Sci. U.S.A.">
        <title>Comparative genomics of biotechnologically important yeasts.</title>
        <authorList>
            <person name="Riley R."/>
            <person name="Haridas S."/>
            <person name="Wolfe K.H."/>
            <person name="Lopes M.R."/>
            <person name="Hittinger C.T."/>
            <person name="Goeker M."/>
            <person name="Salamov A.A."/>
            <person name="Wisecaver J.H."/>
            <person name="Long T.M."/>
            <person name="Calvey C.H."/>
            <person name="Aerts A.L."/>
            <person name="Barry K.W."/>
            <person name="Choi C."/>
            <person name="Clum A."/>
            <person name="Coughlan A.Y."/>
            <person name="Deshpande S."/>
            <person name="Douglass A.P."/>
            <person name="Hanson S.J."/>
            <person name="Klenk H.-P."/>
            <person name="LaButti K.M."/>
            <person name="Lapidus A."/>
            <person name="Lindquist E.A."/>
            <person name="Lipzen A.M."/>
            <person name="Meier-Kolthoff J.P."/>
            <person name="Ohm R.A."/>
            <person name="Otillar R.P."/>
            <person name="Pangilinan J.L."/>
            <person name="Peng Y."/>
            <person name="Rokas A."/>
            <person name="Rosa C.A."/>
            <person name="Scheuner C."/>
            <person name="Sibirny A.A."/>
            <person name="Slot J.C."/>
            <person name="Stielow J.B."/>
            <person name="Sun H."/>
            <person name="Kurtzman C.P."/>
            <person name="Blackwell M."/>
            <person name="Grigoriev I.V."/>
            <person name="Jeffries T.W."/>
        </authorList>
    </citation>
    <scope>NUCLEOTIDE SEQUENCE [LARGE SCALE GENOMIC DNA]</scope>
    <source>
        <strain evidence="3">ATCC 58044 / CBS 1984 / NCYC 433 / NRRL Y-366-8</strain>
    </source>
</reference>
<keyword evidence="1" id="KW-0472">Membrane</keyword>